<comment type="caution">
    <text evidence="2">The sequence shown here is derived from an EMBL/GenBank/DDBJ whole genome shotgun (WGS) entry which is preliminary data.</text>
</comment>
<keyword evidence="3" id="KW-1185">Reference proteome</keyword>
<dbReference type="Proteomes" id="UP000707245">
    <property type="component" value="Unassembled WGS sequence"/>
</dbReference>
<evidence type="ECO:0000313" key="2">
    <source>
        <dbReference type="EMBL" id="MBE0459758.1"/>
    </source>
</evidence>
<evidence type="ECO:0000313" key="3">
    <source>
        <dbReference type="Proteomes" id="UP000707245"/>
    </source>
</evidence>
<keyword evidence="1" id="KW-0732">Signal</keyword>
<name>A0ABR9FSE2_9GAMM</name>
<organism evidence="2 3">
    <name type="scientific">Pseudoalteromonas prydzensis</name>
    <dbReference type="NCBI Taxonomy" id="182141"/>
    <lineage>
        <taxon>Bacteria</taxon>
        <taxon>Pseudomonadati</taxon>
        <taxon>Pseudomonadota</taxon>
        <taxon>Gammaproteobacteria</taxon>
        <taxon>Alteromonadales</taxon>
        <taxon>Pseudoalteromonadaceae</taxon>
        <taxon>Pseudoalteromonas</taxon>
    </lineage>
</organism>
<sequence>MILAKLKKVALKLTCVSLVAMLVACQSQTQQKAPITPAEQHQRFYQQVMLAAPILPADLTNIAMGEHSVANHAAQFRYKTASDVDYSKAGWQQRVAADWHYFDIPAAKGKLLVIDYQQQGSQLAYRYLANGSQDDLYEPWSSSKIQAFSGAIAKVRATNAKLGSRAIIGKSNVADLITSINSYAPFGSADGNSNAIASYFINVAGREYLTKLFADSWLKLNDSRIMFKGAYATDVFTPSTTRWQSIDSDTISSDIAYFTANGDDPAYLGYRCDGCGLTGNKAMTTLAQAEWLKRLASHTREPLTQQPFLHAQDVDVLFNGTGHTDKTAEVGGMMQGISQMITESLAHALAPNDTRPAKQVLDELTQGQWRVWQKIGWGPSETRATTETVMLAHVYLPFIQGGREFTLAAQNSVPGASEENLATTGLQMQANFTQAFKQLLIPNSQ</sequence>
<dbReference type="EMBL" id="RRZA01000108">
    <property type="protein sequence ID" value="MBE0459758.1"/>
    <property type="molecule type" value="Genomic_DNA"/>
</dbReference>
<dbReference type="PROSITE" id="PS51257">
    <property type="entry name" value="PROKAR_LIPOPROTEIN"/>
    <property type="match status" value="1"/>
</dbReference>
<feature type="chain" id="PRO_5045321885" description="Lipoprotein" evidence="1">
    <location>
        <begin position="33"/>
        <end position="445"/>
    </location>
</feature>
<evidence type="ECO:0000256" key="1">
    <source>
        <dbReference type="SAM" id="SignalP"/>
    </source>
</evidence>
<feature type="signal peptide" evidence="1">
    <location>
        <begin position="1"/>
        <end position="32"/>
    </location>
</feature>
<proteinExistence type="predicted"/>
<reference evidence="2 3" key="1">
    <citation type="submission" date="2020-07" db="EMBL/GenBank/DDBJ databases">
        <title>Halophilic bacteria isolated from french cheeses.</title>
        <authorList>
            <person name="Kothe C.I."/>
            <person name="Farah-Kraiem B."/>
            <person name="Renault P."/>
            <person name="Dridi B."/>
        </authorList>
    </citation>
    <scope>NUCLEOTIDE SEQUENCE [LARGE SCALE GENOMIC DNA]</scope>
    <source>
        <strain evidence="2 3">FME14</strain>
    </source>
</reference>
<evidence type="ECO:0008006" key="4">
    <source>
        <dbReference type="Google" id="ProtNLM"/>
    </source>
</evidence>
<gene>
    <name evidence="2" type="ORF">EI167_20465</name>
</gene>
<accession>A0ABR9FSE2</accession>
<dbReference type="RefSeq" id="WP_192543095.1">
    <property type="nucleotide sequence ID" value="NZ_JBQELX010000059.1"/>
</dbReference>
<protein>
    <recommendedName>
        <fullName evidence="4">Lipoprotein</fullName>
    </recommendedName>
</protein>